<feature type="transmembrane region" description="Helical" evidence="2">
    <location>
        <begin position="360"/>
        <end position="380"/>
    </location>
</feature>
<dbReference type="Proteomes" id="UP001530377">
    <property type="component" value="Unassembled WGS sequence"/>
</dbReference>
<proteinExistence type="predicted"/>
<feature type="compositionally biased region" description="Basic and acidic residues" evidence="1">
    <location>
        <begin position="30"/>
        <end position="43"/>
    </location>
</feature>
<feature type="region of interest" description="Disordered" evidence="1">
    <location>
        <begin position="1"/>
        <end position="43"/>
    </location>
</feature>
<feature type="transmembrane region" description="Helical" evidence="2">
    <location>
        <begin position="329"/>
        <end position="354"/>
    </location>
</feature>
<organism evidence="4 5">
    <name type="scientific">Cyclostephanos tholiformis</name>
    <dbReference type="NCBI Taxonomy" id="382380"/>
    <lineage>
        <taxon>Eukaryota</taxon>
        <taxon>Sar</taxon>
        <taxon>Stramenopiles</taxon>
        <taxon>Ochrophyta</taxon>
        <taxon>Bacillariophyta</taxon>
        <taxon>Coscinodiscophyceae</taxon>
        <taxon>Thalassiosirophycidae</taxon>
        <taxon>Stephanodiscales</taxon>
        <taxon>Stephanodiscaceae</taxon>
        <taxon>Cyclostephanos</taxon>
    </lineage>
</organism>
<dbReference type="AlphaFoldDB" id="A0ABD3RMH1"/>
<comment type="caution">
    <text evidence="4">The sequence shown here is derived from an EMBL/GenBank/DDBJ whole genome shotgun (WGS) entry which is preliminary data.</text>
</comment>
<evidence type="ECO:0000313" key="5">
    <source>
        <dbReference type="Proteomes" id="UP001530377"/>
    </source>
</evidence>
<keyword evidence="2" id="KW-1133">Transmembrane helix</keyword>
<accession>A0ABD3RMH1</accession>
<dbReference type="EMBL" id="JALLPB020000234">
    <property type="protein sequence ID" value="KAL3811796.1"/>
    <property type="molecule type" value="Genomic_DNA"/>
</dbReference>
<reference evidence="4 5" key="1">
    <citation type="submission" date="2024-10" db="EMBL/GenBank/DDBJ databases">
        <title>Updated reference genomes for cyclostephanoid diatoms.</title>
        <authorList>
            <person name="Roberts W.R."/>
            <person name="Alverson A.J."/>
        </authorList>
    </citation>
    <scope>NUCLEOTIDE SEQUENCE [LARGE SCALE GENOMIC DNA]</scope>
    <source>
        <strain evidence="4 5">AJA228-03</strain>
    </source>
</reference>
<protein>
    <submittedName>
        <fullName evidence="4">Uncharacterized protein</fullName>
    </submittedName>
</protein>
<keyword evidence="5" id="KW-1185">Reference proteome</keyword>
<evidence type="ECO:0000256" key="2">
    <source>
        <dbReference type="SAM" id="Phobius"/>
    </source>
</evidence>
<feature type="transmembrane region" description="Helical" evidence="2">
    <location>
        <begin position="121"/>
        <end position="139"/>
    </location>
</feature>
<name>A0ABD3RMH1_9STRA</name>
<evidence type="ECO:0000256" key="1">
    <source>
        <dbReference type="SAM" id="MobiDB-lite"/>
    </source>
</evidence>
<dbReference type="EMBL" id="JALLPB020000503">
    <property type="protein sequence ID" value="KAL3808485.1"/>
    <property type="molecule type" value="Genomic_DNA"/>
</dbReference>
<keyword evidence="2" id="KW-0812">Transmembrane</keyword>
<feature type="transmembrane region" description="Helical" evidence="2">
    <location>
        <begin position="227"/>
        <end position="244"/>
    </location>
</feature>
<gene>
    <name evidence="3" type="ORF">ACHAXA_000760</name>
    <name evidence="4" type="ORF">ACHAXA_000917</name>
</gene>
<sequence>MGSQVAGVKVDDDGPTAEAPHDDDDNDDDVGGRGRLESRQHVERRSVDTATGFHGILIDDDNDININYGCFNGLGLNDFRDYNDRIYYNGGGDDDGDVSCHPIHRRHYCCPQIQSKCLGNIYIAFLSHGCFVIASLAYVKLSYVELSWLQYALIYNDVPYEMLNEDDDATWRSWVMSNQGRYAVQSYSFDDARREYYDEYTTYCTWGATFFVFVGVLDYLRYWDTMNAYMVLAGFAGMLSGWSTNNRTMAMVWECVSVHLYLLESYNLLNRDHYHHHHQCRHDDKADHRRGGDDGDGLDDRDENQGTDDRDDKVGVTWRWHSIFYIGDVLFLVGSIMDVMGSYLGVLGIVGLWVGYADLIACYLWLGCSIMNWMAEIYFLRRQLVTSMTTTTASSTMSVDDYYTEWEIQCY</sequence>
<keyword evidence="2" id="KW-0472">Membrane</keyword>
<evidence type="ECO:0000313" key="4">
    <source>
        <dbReference type="EMBL" id="KAL3811796.1"/>
    </source>
</evidence>
<feature type="region of interest" description="Disordered" evidence="1">
    <location>
        <begin position="283"/>
        <end position="309"/>
    </location>
</feature>
<feature type="compositionally biased region" description="Basic and acidic residues" evidence="1">
    <location>
        <begin position="283"/>
        <end position="293"/>
    </location>
</feature>
<evidence type="ECO:0000313" key="3">
    <source>
        <dbReference type="EMBL" id="KAL3808485.1"/>
    </source>
</evidence>